<dbReference type="KEGG" id="zpr:ZPR_3177"/>
<dbReference type="EMBL" id="CP001650">
    <property type="protein sequence ID" value="ADF53494.1"/>
    <property type="molecule type" value="Genomic_DNA"/>
</dbReference>
<gene>
    <name evidence="2" type="ordered locus">ZPR_3177</name>
</gene>
<dbReference type="eggNOG" id="COG1524">
    <property type="taxonomic scope" value="Bacteria"/>
</dbReference>
<proteinExistence type="predicted"/>
<dbReference type="OrthoDB" id="279982at2"/>
<evidence type="ECO:0000256" key="1">
    <source>
        <dbReference type="SAM" id="SignalP"/>
    </source>
</evidence>
<feature type="signal peptide" evidence="1">
    <location>
        <begin position="1"/>
        <end position="21"/>
    </location>
</feature>
<evidence type="ECO:0000313" key="3">
    <source>
        <dbReference type="Proteomes" id="UP000001654"/>
    </source>
</evidence>
<dbReference type="AlphaFoldDB" id="D5BI81"/>
<dbReference type="PANTHER" id="PTHR10151">
    <property type="entry name" value="ECTONUCLEOTIDE PYROPHOSPHATASE/PHOSPHODIESTERASE"/>
    <property type="match status" value="1"/>
</dbReference>
<name>D5BI81_ZUNPS</name>
<dbReference type="InterPro" id="IPR002591">
    <property type="entry name" value="Phosphodiest/P_Trfase"/>
</dbReference>
<dbReference type="SUPFAM" id="SSF53649">
    <property type="entry name" value="Alkaline phosphatase-like"/>
    <property type="match status" value="1"/>
</dbReference>
<dbReference type="Gene3D" id="3.40.720.10">
    <property type="entry name" value="Alkaline Phosphatase, subunit A"/>
    <property type="match status" value="1"/>
</dbReference>
<feature type="chain" id="PRO_5003069875" evidence="1">
    <location>
        <begin position="22"/>
        <end position="418"/>
    </location>
</feature>
<dbReference type="InterPro" id="IPR017850">
    <property type="entry name" value="Alkaline_phosphatase_core_sf"/>
</dbReference>
<dbReference type="RefSeq" id="WP_013072591.1">
    <property type="nucleotide sequence ID" value="NC_014041.1"/>
</dbReference>
<organism evidence="2 3">
    <name type="scientific">Zunongwangia profunda (strain DSM 18752 / CCTCC AB 206139 / SM-A87)</name>
    <name type="common">Wangia profunda</name>
    <dbReference type="NCBI Taxonomy" id="655815"/>
    <lineage>
        <taxon>Bacteria</taxon>
        <taxon>Pseudomonadati</taxon>
        <taxon>Bacteroidota</taxon>
        <taxon>Flavobacteriia</taxon>
        <taxon>Flavobacteriales</taxon>
        <taxon>Flavobacteriaceae</taxon>
        <taxon>Zunongwangia</taxon>
    </lineage>
</organism>
<dbReference type="Proteomes" id="UP000001654">
    <property type="component" value="Chromosome"/>
</dbReference>
<dbReference type="GO" id="GO:0016787">
    <property type="term" value="F:hydrolase activity"/>
    <property type="evidence" value="ECO:0007669"/>
    <property type="project" value="UniProtKB-ARBA"/>
</dbReference>
<protein>
    <submittedName>
        <fullName evidence="2">Protein containing hemopexin repeats</fullName>
    </submittedName>
</protein>
<dbReference type="STRING" id="655815.ZPR_3177"/>
<evidence type="ECO:0000313" key="2">
    <source>
        <dbReference type="EMBL" id="ADF53494.1"/>
    </source>
</evidence>
<reference evidence="2 3" key="1">
    <citation type="journal article" date="2010" name="BMC Genomics">
        <title>The complete genome of Zunongwangia profunda SM-A87 reveals its adaptation to the deep-sea environment and ecological role in sedimentary organic nitrogen degradation.</title>
        <authorList>
            <person name="Qin Q.L."/>
            <person name="Zhang X.Y."/>
            <person name="Wang X.M."/>
            <person name="Liu G.M."/>
            <person name="Chen X.L."/>
            <person name="Xie B.B."/>
            <person name="Dang H.Y."/>
            <person name="Zhou B.C."/>
            <person name="Yu J."/>
            <person name="Zhang Y.Z."/>
        </authorList>
    </citation>
    <scope>NUCLEOTIDE SEQUENCE [LARGE SCALE GENOMIC DNA]</scope>
    <source>
        <strain evidence="3">DSM 18752 / CCTCC AB 206139 / SM-A87</strain>
    </source>
</reference>
<sequence>MKFKITSMAMMLLLCSYQMIAQEDRQKEKKLVFIIVDGIAADMIPKTSTPNLDAISLKGDFSEAYVGGGKGTYSETPTISAVGYNSLLTGVWVNKHNVYGNEIKQPNYNYPSIFRLFTNDFPEKQTAIFSTWEDNRTKLLGENLVGTNFLKIDYAFDGFEKDTLNFPHDPYREYIKNIDKKVAYQAAEYIQNEAPDLTWVYLEFSDDMGHGYGDSPQLYNAITFEDELIGKIYEAIKYRESNFNEDWLFIVTTDHGRTAKDGKRHGGQSDRERSTWIAMNKKGNSYFKEQIPGIVDILPTMISFLELYPETSVKEELDGVPLLGMVDAVGLSANLDGATLKLNWKALSDTDTPAKFYVARTNNVKYGAKDEYELLGSAKIKNGTAEFNIGKKADIYKILMETPNHRLNTWITPTQTNN</sequence>
<accession>D5BI81</accession>
<dbReference type="Pfam" id="PF01663">
    <property type="entry name" value="Phosphodiest"/>
    <property type="match status" value="1"/>
</dbReference>
<keyword evidence="3" id="KW-1185">Reference proteome</keyword>
<dbReference type="PANTHER" id="PTHR10151:SF120">
    <property type="entry name" value="BIS(5'-ADENOSYL)-TRIPHOSPHATASE"/>
    <property type="match status" value="1"/>
</dbReference>
<dbReference type="HOGENOM" id="CLU_658315_0_0_10"/>
<keyword evidence="1" id="KW-0732">Signal</keyword>